<comment type="caution">
    <text evidence="2">The sequence shown here is derived from an EMBL/GenBank/DDBJ whole genome shotgun (WGS) entry which is preliminary data.</text>
</comment>
<evidence type="ECO:0000313" key="3">
    <source>
        <dbReference type="Proteomes" id="UP000266723"/>
    </source>
</evidence>
<gene>
    <name evidence="2" type="ORF">DY000_02015471</name>
</gene>
<feature type="region of interest" description="Disordered" evidence="1">
    <location>
        <begin position="48"/>
        <end position="68"/>
    </location>
</feature>
<dbReference type="Proteomes" id="UP000266723">
    <property type="component" value="Unassembled WGS sequence"/>
</dbReference>
<organism evidence="2 3">
    <name type="scientific">Brassica cretica</name>
    <name type="common">Mustard</name>
    <dbReference type="NCBI Taxonomy" id="69181"/>
    <lineage>
        <taxon>Eukaryota</taxon>
        <taxon>Viridiplantae</taxon>
        <taxon>Streptophyta</taxon>
        <taxon>Embryophyta</taxon>
        <taxon>Tracheophyta</taxon>
        <taxon>Spermatophyta</taxon>
        <taxon>Magnoliopsida</taxon>
        <taxon>eudicotyledons</taxon>
        <taxon>Gunneridae</taxon>
        <taxon>Pentapetalae</taxon>
        <taxon>rosids</taxon>
        <taxon>malvids</taxon>
        <taxon>Brassicales</taxon>
        <taxon>Brassicaceae</taxon>
        <taxon>Brassiceae</taxon>
        <taxon>Brassica</taxon>
    </lineage>
</organism>
<evidence type="ECO:0000256" key="1">
    <source>
        <dbReference type="SAM" id="MobiDB-lite"/>
    </source>
</evidence>
<reference evidence="2 3" key="1">
    <citation type="journal article" date="2020" name="BMC Genomics">
        <title>Intraspecific diversification of the crop wild relative Brassica cretica Lam. using demographic model selection.</title>
        <authorList>
            <person name="Kioukis A."/>
            <person name="Michalopoulou V.A."/>
            <person name="Briers L."/>
            <person name="Pirintsos S."/>
            <person name="Studholme D.J."/>
            <person name="Pavlidis P."/>
            <person name="Sarris P.F."/>
        </authorList>
    </citation>
    <scope>NUCLEOTIDE SEQUENCE [LARGE SCALE GENOMIC DNA]</scope>
    <source>
        <strain evidence="3">cv. PFS-1207/04</strain>
    </source>
</reference>
<keyword evidence="3" id="KW-1185">Reference proteome</keyword>
<sequence length="96" mass="11104">MGRRHVKGKIFGAREVLKVWRRKGVKQMNDKSSLLIEILPYEKLCGGNTRHQTRARKGPPHSDRTRVPLDRYVATELEPKLGRYEATERPFCSVAM</sequence>
<accession>A0ABQ7D207</accession>
<proteinExistence type="predicted"/>
<evidence type="ECO:0000313" key="2">
    <source>
        <dbReference type="EMBL" id="KAF3566427.1"/>
    </source>
</evidence>
<protein>
    <submittedName>
        <fullName evidence="2">Uncharacterized protein</fullName>
    </submittedName>
</protein>
<dbReference type="EMBL" id="QGKV02000759">
    <property type="protein sequence ID" value="KAF3566427.1"/>
    <property type="molecule type" value="Genomic_DNA"/>
</dbReference>
<name>A0ABQ7D207_BRACR</name>